<keyword evidence="1" id="KW-1133">Transmembrane helix</keyword>
<gene>
    <name evidence="3" type="ORF">COB20_12375</name>
</gene>
<evidence type="ECO:0000313" key="3">
    <source>
        <dbReference type="EMBL" id="PCI75658.1"/>
    </source>
</evidence>
<dbReference type="InterPro" id="IPR046586">
    <property type="entry name" value="DUF6644"/>
</dbReference>
<dbReference type="Pfam" id="PF20349">
    <property type="entry name" value="DUF6644"/>
    <property type="match status" value="1"/>
</dbReference>
<feature type="domain" description="DUF6644" evidence="2">
    <location>
        <begin position="31"/>
        <end position="164"/>
    </location>
</feature>
<evidence type="ECO:0000259" key="2">
    <source>
        <dbReference type="Pfam" id="PF20349"/>
    </source>
</evidence>
<feature type="transmembrane region" description="Helical" evidence="1">
    <location>
        <begin position="141"/>
        <end position="162"/>
    </location>
</feature>
<sequence length="190" mass="21512">MINELLLQFAQWLEAQEYSQMLVSGYYSWNWLEATHVLTLMISIGSLFIIDFRMLGWVLPDVSATAIADRLHKPMIIGFVIMFITGILLVYAKPVENVQSLWFRIKMILLVMAFINAWVFNSRMKAADGTWDSARVAPKGLRTGAIISLCLWCGVIAMGRFIPYDWVDCPKVSNTALLWASGCVEQLNAL</sequence>
<feature type="transmembrane region" description="Helical" evidence="1">
    <location>
        <begin position="34"/>
        <end position="55"/>
    </location>
</feature>
<organism evidence="3 4">
    <name type="scientific">SAR86 cluster bacterium</name>
    <dbReference type="NCBI Taxonomy" id="2030880"/>
    <lineage>
        <taxon>Bacteria</taxon>
        <taxon>Pseudomonadati</taxon>
        <taxon>Pseudomonadota</taxon>
        <taxon>Gammaproteobacteria</taxon>
        <taxon>SAR86 cluster</taxon>
    </lineage>
</organism>
<dbReference type="EMBL" id="NVUL01000070">
    <property type="protein sequence ID" value="PCI75658.1"/>
    <property type="molecule type" value="Genomic_DNA"/>
</dbReference>
<accession>A0A2A4WZ29</accession>
<name>A0A2A4WZ29_9GAMM</name>
<comment type="caution">
    <text evidence="3">The sequence shown here is derived from an EMBL/GenBank/DDBJ whole genome shotgun (WGS) entry which is preliminary data.</text>
</comment>
<dbReference type="Proteomes" id="UP000218767">
    <property type="component" value="Unassembled WGS sequence"/>
</dbReference>
<evidence type="ECO:0000256" key="1">
    <source>
        <dbReference type="SAM" id="Phobius"/>
    </source>
</evidence>
<feature type="transmembrane region" description="Helical" evidence="1">
    <location>
        <begin position="101"/>
        <end position="120"/>
    </location>
</feature>
<evidence type="ECO:0000313" key="4">
    <source>
        <dbReference type="Proteomes" id="UP000218767"/>
    </source>
</evidence>
<feature type="transmembrane region" description="Helical" evidence="1">
    <location>
        <begin position="76"/>
        <end position="95"/>
    </location>
</feature>
<dbReference type="AlphaFoldDB" id="A0A2A4WZ29"/>
<reference evidence="4" key="1">
    <citation type="submission" date="2017-08" db="EMBL/GenBank/DDBJ databases">
        <title>A dynamic microbial community with high functional redundancy inhabits the cold, oxic subseafloor aquifer.</title>
        <authorList>
            <person name="Tully B.J."/>
            <person name="Wheat C.G."/>
            <person name="Glazer B.T."/>
            <person name="Huber J.A."/>
        </authorList>
    </citation>
    <scope>NUCLEOTIDE SEQUENCE [LARGE SCALE GENOMIC DNA]</scope>
</reference>
<protein>
    <recommendedName>
        <fullName evidence="2">DUF6644 domain-containing protein</fullName>
    </recommendedName>
</protein>
<keyword evidence="1" id="KW-0472">Membrane</keyword>
<proteinExistence type="predicted"/>
<keyword evidence="1" id="KW-0812">Transmembrane</keyword>